<evidence type="ECO:0000313" key="3">
    <source>
        <dbReference type="Proteomes" id="UP000198211"/>
    </source>
</evidence>
<dbReference type="InterPro" id="IPR013103">
    <property type="entry name" value="RVT_2"/>
</dbReference>
<dbReference type="AlphaFoldDB" id="A0A225WBH2"/>
<dbReference type="Pfam" id="PF07727">
    <property type="entry name" value="RVT_2"/>
    <property type="match status" value="1"/>
</dbReference>
<dbReference type="PANTHER" id="PTHR11439:SF467">
    <property type="entry name" value="INTEGRASE CATALYTIC DOMAIN-CONTAINING PROTEIN"/>
    <property type="match status" value="1"/>
</dbReference>
<gene>
    <name evidence="2" type="ORF">PHMEG_00011356</name>
</gene>
<dbReference type="OrthoDB" id="107090at2759"/>
<name>A0A225WBH2_9STRA</name>
<organism evidence="2 3">
    <name type="scientific">Phytophthora megakarya</name>
    <dbReference type="NCBI Taxonomy" id="4795"/>
    <lineage>
        <taxon>Eukaryota</taxon>
        <taxon>Sar</taxon>
        <taxon>Stramenopiles</taxon>
        <taxon>Oomycota</taxon>
        <taxon>Peronosporomycetes</taxon>
        <taxon>Peronosporales</taxon>
        <taxon>Peronosporaceae</taxon>
        <taxon>Phytophthora</taxon>
    </lineage>
</organism>
<feature type="domain" description="Reverse transcriptase Ty1/copia-type" evidence="1">
    <location>
        <begin position="3"/>
        <end position="85"/>
    </location>
</feature>
<reference evidence="3" key="1">
    <citation type="submission" date="2017-03" db="EMBL/GenBank/DDBJ databases">
        <title>Phytopthora megakarya and P. palmivora, two closely related causual agents of cacao black pod achieved similar genome size and gene model numbers by different mechanisms.</title>
        <authorList>
            <person name="Ali S."/>
            <person name="Shao J."/>
            <person name="Larry D.J."/>
            <person name="Kronmiller B."/>
            <person name="Shen D."/>
            <person name="Strem M.D."/>
            <person name="Melnick R.L."/>
            <person name="Guiltinan M.J."/>
            <person name="Tyler B.M."/>
            <person name="Meinhardt L.W."/>
            <person name="Bailey B.A."/>
        </authorList>
    </citation>
    <scope>NUCLEOTIDE SEQUENCE [LARGE SCALE GENOMIC DNA]</scope>
    <source>
        <strain evidence="3">zdho120</strain>
    </source>
</reference>
<dbReference type="CDD" id="cd09272">
    <property type="entry name" value="RNase_HI_RT_Ty1"/>
    <property type="match status" value="1"/>
</dbReference>
<evidence type="ECO:0000313" key="2">
    <source>
        <dbReference type="EMBL" id="OWZ15071.1"/>
    </source>
</evidence>
<dbReference type="PANTHER" id="PTHR11439">
    <property type="entry name" value="GAG-POL-RELATED RETROTRANSPOSON"/>
    <property type="match status" value="1"/>
</dbReference>
<dbReference type="STRING" id="4795.A0A225WBH2"/>
<comment type="caution">
    <text evidence="2">The sequence shown here is derived from an EMBL/GenBank/DDBJ whole genome shotgun (WGS) entry which is preliminary data.</text>
</comment>
<proteinExistence type="predicted"/>
<evidence type="ECO:0000259" key="1">
    <source>
        <dbReference type="Pfam" id="PF07727"/>
    </source>
</evidence>
<sequence>MESLYGLKQAPRGWYQTLSAFLESIGFSKLIKERYGFRRAVDNITYYIAAYVDDLLIIVPTPALIYVLKSSLDRKSSMTDLGEFKYATKVLDRFSDYISYLIATPGDKNVKLSVSSQPDSEAEKDVMEDIPYRKRVGSIMYLMVGTRPDMAFYIREGNQLLANTNMELVRDLKYFSGTEDYGLLLRGSSDITSSNRADCLTCSYSVYANCADTRRSDGGFVTMLANSSISRLSGKHHTVVLSTTEAEYIVLCHCMQEMMFSKLVRELGFTTTQANLIDEKIKAASKSATIPNCMEGQNTFTYKTLLTKKSKLHQNKQQSRTAWKVKTHSQWREFTVAYCNTKDMVADIFTIALGKSRF</sequence>
<dbReference type="EMBL" id="NBNE01001199">
    <property type="protein sequence ID" value="OWZ15071.1"/>
    <property type="molecule type" value="Genomic_DNA"/>
</dbReference>
<keyword evidence="3" id="KW-1185">Reference proteome</keyword>
<protein>
    <recommendedName>
        <fullName evidence="1">Reverse transcriptase Ty1/copia-type domain-containing protein</fullName>
    </recommendedName>
</protein>
<accession>A0A225WBH2</accession>
<dbReference type="Proteomes" id="UP000198211">
    <property type="component" value="Unassembled WGS sequence"/>
</dbReference>